<name>A0A1Q9DVK3_SYMMI</name>
<feature type="region of interest" description="Disordered" evidence="17">
    <location>
        <begin position="1"/>
        <end position="46"/>
    </location>
</feature>
<feature type="region of interest" description="Disordered" evidence="17">
    <location>
        <begin position="133"/>
        <end position="163"/>
    </location>
</feature>
<dbReference type="Pfam" id="PF00225">
    <property type="entry name" value="Kinesin"/>
    <property type="match status" value="1"/>
</dbReference>
<feature type="domain" description="Kinesin motor" evidence="18">
    <location>
        <begin position="916"/>
        <end position="1247"/>
    </location>
</feature>
<dbReference type="SUPFAM" id="SSF52540">
    <property type="entry name" value="P-loop containing nucleoside triphosphate hydrolases"/>
    <property type="match status" value="1"/>
</dbReference>
<comment type="caution">
    <text evidence="21">The sequence shown here is derived from an EMBL/GenBank/DDBJ whole genome shotgun (WGS) entry which is preliminary data.</text>
</comment>
<evidence type="ECO:0000256" key="13">
    <source>
        <dbReference type="ARBA" id="ARBA00031213"/>
    </source>
</evidence>
<dbReference type="SMART" id="SM00729">
    <property type="entry name" value="Elp3"/>
    <property type="match status" value="1"/>
</dbReference>
<dbReference type="InterPro" id="IPR020612">
    <property type="entry name" value="Methylthiotransferase_CS"/>
</dbReference>
<dbReference type="PRINTS" id="PR00380">
    <property type="entry name" value="KINESINHEAVY"/>
</dbReference>
<dbReference type="InterPro" id="IPR001752">
    <property type="entry name" value="Kinesin_motor_dom"/>
</dbReference>
<comment type="catalytic activity">
    <reaction evidence="14">
        <text>N(6)-L-threonylcarbamoyladenosine(37) in tRNA + (sulfur carrier)-SH + AH2 + 2 S-adenosyl-L-methionine = 2-methylsulfanyl-N(6)-L-threonylcarbamoyladenosine(37) in tRNA + (sulfur carrier)-H + 5'-deoxyadenosine + L-methionine + A + S-adenosyl-L-homocysteine + 2 H(+)</text>
        <dbReference type="Rhea" id="RHEA:37075"/>
        <dbReference type="Rhea" id="RHEA-COMP:10163"/>
        <dbReference type="Rhea" id="RHEA-COMP:11092"/>
        <dbReference type="Rhea" id="RHEA-COMP:14737"/>
        <dbReference type="Rhea" id="RHEA-COMP:14739"/>
        <dbReference type="ChEBI" id="CHEBI:13193"/>
        <dbReference type="ChEBI" id="CHEBI:15378"/>
        <dbReference type="ChEBI" id="CHEBI:17319"/>
        <dbReference type="ChEBI" id="CHEBI:17499"/>
        <dbReference type="ChEBI" id="CHEBI:29917"/>
        <dbReference type="ChEBI" id="CHEBI:57844"/>
        <dbReference type="ChEBI" id="CHEBI:57856"/>
        <dbReference type="ChEBI" id="CHEBI:59789"/>
        <dbReference type="ChEBI" id="CHEBI:64428"/>
        <dbReference type="ChEBI" id="CHEBI:74418"/>
        <dbReference type="ChEBI" id="CHEBI:74420"/>
        <dbReference type="EC" id="2.8.4.5"/>
    </reaction>
</comment>
<evidence type="ECO:0000256" key="9">
    <source>
        <dbReference type="ARBA" id="ARBA00022694"/>
    </source>
</evidence>
<evidence type="ECO:0000256" key="14">
    <source>
        <dbReference type="ARBA" id="ARBA00051661"/>
    </source>
</evidence>
<evidence type="ECO:0000256" key="8">
    <source>
        <dbReference type="ARBA" id="ARBA00022691"/>
    </source>
</evidence>
<feature type="coiled-coil region" evidence="16">
    <location>
        <begin position="869"/>
        <end position="916"/>
    </location>
</feature>
<dbReference type="PANTHER" id="PTHR11918:SF45">
    <property type="entry name" value="THREONYLCARBAMOYLADENOSINE TRNA METHYLTHIOTRANSFERASE"/>
    <property type="match status" value="1"/>
</dbReference>
<evidence type="ECO:0000256" key="2">
    <source>
        <dbReference type="ARBA" id="ARBA00002399"/>
    </source>
</evidence>
<evidence type="ECO:0000256" key="3">
    <source>
        <dbReference type="ARBA" id="ARBA00008616"/>
    </source>
</evidence>
<evidence type="ECO:0000259" key="18">
    <source>
        <dbReference type="PROSITE" id="PS50067"/>
    </source>
</evidence>
<dbReference type="AlphaFoldDB" id="A0A1Q9DVK3"/>
<feature type="compositionally biased region" description="Basic and acidic residues" evidence="17">
    <location>
        <begin position="96"/>
        <end position="107"/>
    </location>
</feature>
<keyword evidence="15" id="KW-0547">Nucleotide-binding</keyword>
<comment type="similarity">
    <text evidence="3">Belongs to the methylthiotransferase family. CDKAL1 subfamily.</text>
</comment>
<evidence type="ECO:0000256" key="4">
    <source>
        <dbReference type="ARBA" id="ARBA00013273"/>
    </source>
</evidence>
<keyword evidence="6" id="KW-0004">4Fe-4S</keyword>
<dbReference type="EMBL" id="LSRX01000371">
    <property type="protein sequence ID" value="OLP99190.1"/>
    <property type="molecule type" value="Genomic_DNA"/>
</dbReference>
<dbReference type="EC" id="2.8.4.5" evidence="4"/>
<dbReference type="Gene3D" id="3.40.50.12160">
    <property type="entry name" value="Methylthiotransferase, N-terminal domain"/>
    <property type="match status" value="1"/>
</dbReference>
<evidence type="ECO:0000256" key="11">
    <source>
        <dbReference type="ARBA" id="ARBA00023004"/>
    </source>
</evidence>
<dbReference type="GO" id="GO:0008017">
    <property type="term" value="F:microtubule binding"/>
    <property type="evidence" value="ECO:0007669"/>
    <property type="project" value="InterPro"/>
</dbReference>
<keyword evidence="8" id="KW-0949">S-adenosyl-L-methionine</keyword>
<reference evidence="21 22" key="1">
    <citation type="submission" date="2016-02" db="EMBL/GenBank/DDBJ databases">
        <title>Genome analysis of coral dinoflagellate symbionts highlights evolutionary adaptations to a symbiotic lifestyle.</title>
        <authorList>
            <person name="Aranda M."/>
            <person name="Li Y."/>
            <person name="Liew Y.J."/>
            <person name="Baumgarten S."/>
            <person name="Simakov O."/>
            <person name="Wilson M."/>
            <person name="Piel J."/>
            <person name="Ashoor H."/>
            <person name="Bougouffa S."/>
            <person name="Bajic V.B."/>
            <person name="Ryu T."/>
            <person name="Ravasi T."/>
            <person name="Bayer T."/>
            <person name="Micklem G."/>
            <person name="Kim H."/>
            <person name="Bhak J."/>
            <person name="Lajeunesse T.C."/>
            <person name="Voolstra C.R."/>
        </authorList>
    </citation>
    <scope>NUCLEOTIDE SEQUENCE [LARGE SCALE GENOMIC DNA]</scope>
    <source>
        <strain evidence="21 22">CCMP2467</strain>
    </source>
</reference>
<keyword evidence="11" id="KW-0408">Iron</keyword>
<dbReference type="InterPro" id="IPR007197">
    <property type="entry name" value="rSAM"/>
</dbReference>
<dbReference type="Pfam" id="PF00919">
    <property type="entry name" value="UPF0004"/>
    <property type="match status" value="1"/>
</dbReference>
<dbReference type="InterPro" id="IPR038135">
    <property type="entry name" value="Methylthiotransferase_N_sf"/>
</dbReference>
<dbReference type="InterPro" id="IPR027417">
    <property type="entry name" value="P-loop_NTPase"/>
</dbReference>
<evidence type="ECO:0000256" key="12">
    <source>
        <dbReference type="ARBA" id="ARBA00023014"/>
    </source>
</evidence>
<dbReference type="InterPro" id="IPR013848">
    <property type="entry name" value="Methylthiotransferase_N"/>
</dbReference>
<dbReference type="InterPro" id="IPR023404">
    <property type="entry name" value="rSAM_horseshoe"/>
</dbReference>
<dbReference type="GO" id="GO:0005524">
    <property type="term" value="F:ATP binding"/>
    <property type="evidence" value="ECO:0007669"/>
    <property type="project" value="UniProtKB-UniRule"/>
</dbReference>
<evidence type="ECO:0000256" key="1">
    <source>
        <dbReference type="ARBA" id="ARBA00001966"/>
    </source>
</evidence>
<feature type="region of interest" description="Disordered" evidence="17">
    <location>
        <begin position="60"/>
        <end position="111"/>
    </location>
</feature>
<accession>A0A1Q9DVK3</accession>
<dbReference type="NCBIfam" id="TIGR01578">
    <property type="entry name" value="MiaB-like-B"/>
    <property type="match status" value="1"/>
</dbReference>
<dbReference type="GO" id="GO:0035598">
    <property type="term" value="F:tRNA (N(6)-L-threonylcarbamoyladenosine(37)-C(2))-methylthiotransferase activity"/>
    <property type="evidence" value="ECO:0007669"/>
    <property type="project" value="UniProtKB-EC"/>
</dbReference>
<dbReference type="PROSITE" id="PS50067">
    <property type="entry name" value="KINESIN_MOTOR_2"/>
    <property type="match status" value="1"/>
</dbReference>
<dbReference type="GO" id="GO:0005783">
    <property type="term" value="C:endoplasmic reticulum"/>
    <property type="evidence" value="ECO:0007669"/>
    <property type="project" value="TreeGrafter"/>
</dbReference>
<sequence length="1263" mass="136794">MFAPRSLRRSTSAPGRAGSPSPASTSHASPRRSRAKPFLALNEPSLAENAEKKVLNILAFTGADRQTDMRTSTPAGDSKMDGSTAAGDDSVAASEKSSDVGGERPDETAVQVPLRKTLSCSAKGILSSKLMESASGPVLPPGSPLSPCSQYPPMATSASQMLPRESTGPLLWRRTAFAAPVATPQQCPRGGLVVPVVRRGRESSPPCQVMAACPPSSHQPVHVAPAWSQHSVVRLVHPAQHQVLHAAPQLGTRPSVLVQYPIQPQAVAVAPARFAQSTVPPAGTVECAEPADAANAASAVPHPLKDPAQIQAEEQIAKEAAASERRENARCDICEAAQMLSTASAGLCLSHRRLRDQLLTQFWQLASLFFGCQAAVGVSEPGSAPEPELEDLGAEGSRRPVEWGAGQVRRRRRLPQKAEVSAEDETTRKRLPGKQRIFLKTYGCAHNNSDSEFMMGLLQDYGYTLTETVQDADALVVNSCTVKGPSQDNAVNLVRSAQDAGKAVVLAGCVPTADASLAKSLVGVSMIGVTQLDRVVEVVEHALQGNTVSLLNHRSSMPSLDLPKVRRNSFVEIIPISGGCLGNCSYCKTKHARGSLSSYSEEAIVSRALQAVSEGVSEVWLTSEDTGAYGLDIGSNIASLLNRVADSLPEHVMLKLGMTNPPYMLAHIDAVAKVFQRPNVFEHLHVPVQSGSDPVLRAMVREYTSGDFRRLVDGLRAQVPGLFVATDVICGFPAESEEDHQATLALVRDYRFPMLNISQFYPRPNTAAARLKKLPGHIVKARSTEMTQLFESYSTWDHLVGRRERVWFSDTDTKRQQTVGHTKGYAKVVVKRNDALLGRSAFVQVNRATKWHVEAVVEATQLDISTTDLATLRQARTKLLNALASAQEVDLPRVERTVAEQQRRRLHNALQDLKGQLRVSCRIRPLSEEEKAQKGELGEPALRPLDSSRVELLSRDGPAQVFEFDSVFRPDVPQQVVEEIFEDCRDLVQSAVDGHNVTVMTYGQTGAGKTYTLFGNKDQQGLVQYMIREVFARLADQEDDEECTVSVSGSALELYNNHFIDLLRPVDRTGRQSPGVKVCVDAQGFVEVDGLVQDVAQTGDDLLEILQKGLAQRVVAEHALNADSSRSHMIFTVRLQTEGGSKKASTRKLTFCDLGGCERIKRTQVAGELQKEAIEINKSLSALSGVIEAVAGRRRHVPYRDHKLTRLLQDAVGGSAKVLMYVCCSPARSNIDETAAALKLASRAAKVVNQPKHAEIAEASSSL</sequence>
<feature type="domain" description="Radical SAM core" evidence="20">
    <location>
        <begin position="563"/>
        <end position="797"/>
    </location>
</feature>
<dbReference type="InterPro" id="IPR006638">
    <property type="entry name" value="Elp3/MiaA/NifB-like_rSAM"/>
</dbReference>
<organism evidence="21 22">
    <name type="scientific">Symbiodinium microadriaticum</name>
    <name type="common">Dinoflagellate</name>
    <name type="synonym">Zooxanthella microadriatica</name>
    <dbReference type="NCBI Taxonomy" id="2951"/>
    <lineage>
        <taxon>Eukaryota</taxon>
        <taxon>Sar</taxon>
        <taxon>Alveolata</taxon>
        <taxon>Dinophyceae</taxon>
        <taxon>Suessiales</taxon>
        <taxon>Symbiodiniaceae</taxon>
        <taxon>Symbiodinium</taxon>
    </lineage>
</organism>
<dbReference type="NCBIfam" id="TIGR00089">
    <property type="entry name" value="MiaB/RimO family radical SAM methylthiotransferase"/>
    <property type="match status" value="1"/>
</dbReference>
<comment type="similarity">
    <text evidence="15">Belongs to the TRAFAC class myosin-kinesin ATPase superfamily. Kinesin family.</text>
</comment>
<dbReference type="Gene3D" id="3.80.30.20">
    <property type="entry name" value="tm_1862 like domain"/>
    <property type="match status" value="1"/>
</dbReference>
<dbReference type="InterPro" id="IPR006466">
    <property type="entry name" value="MiaB-like_arc_euk"/>
</dbReference>
<comment type="function">
    <text evidence="2">Catalyzes the methylthiolation of N6-threonylcarbamoyladenosine (t(6)A), leading to the formation of 2-methylthio-N6-threonylcarbamoyladenosine (ms(2)t(6)A) at position 37 in tRNAs that read codons beginning with adenine.</text>
</comment>
<feature type="binding site" evidence="15">
    <location>
        <begin position="1003"/>
        <end position="1010"/>
    </location>
    <ligand>
        <name>ATP</name>
        <dbReference type="ChEBI" id="CHEBI:30616"/>
    </ligand>
</feature>
<dbReference type="SMART" id="SM00129">
    <property type="entry name" value="KISc"/>
    <property type="match status" value="1"/>
</dbReference>
<keyword evidence="16" id="KW-0175">Coiled coil</keyword>
<dbReference type="GO" id="GO:0051539">
    <property type="term" value="F:4 iron, 4 sulfur cluster binding"/>
    <property type="evidence" value="ECO:0007669"/>
    <property type="project" value="UniProtKB-KW"/>
</dbReference>
<dbReference type="SUPFAM" id="SSF102114">
    <property type="entry name" value="Radical SAM enzymes"/>
    <property type="match status" value="1"/>
</dbReference>
<dbReference type="InterPro" id="IPR058240">
    <property type="entry name" value="rSAM_sf"/>
</dbReference>
<evidence type="ECO:0000256" key="7">
    <source>
        <dbReference type="ARBA" id="ARBA00022679"/>
    </source>
</evidence>
<evidence type="ECO:0000259" key="20">
    <source>
        <dbReference type="PROSITE" id="PS51918"/>
    </source>
</evidence>
<evidence type="ECO:0000256" key="15">
    <source>
        <dbReference type="PROSITE-ProRule" id="PRU00283"/>
    </source>
</evidence>
<evidence type="ECO:0000256" key="17">
    <source>
        <dbReference type="SAM" id="MobiDB-lite"/>
    </source>
</evidence>
<dbReference type="InterPro" id="IPR005839">
    <property type="entry name" value="Methylthiotransferase"/>
</dbReference>
<keyword evidence="10" id="KW-0479">Metal-binding</keyword>
<feature type="domain" description="MTTase N-terminal" evidence="19">
    <location>
        <begin position="435"/>
        <end position="544"/>
    </location>
</feature>
<dbReference type="Gene3D" id="3.40.850.10">
    <property type="entry name" value="Kinesin motor domain"/>
    <property type="match status" value="1"/>
</dbReference>
<dbReference type="SFLD" id="SFLDG01082">
    <property type="entry name" value="B12-binding_domain_containing"/>
    <property type="match status" value="1"/>
</dbReference>
<evidence type="ECO:0000256" key="16">
    <source>
        <dbReference type="SAM" id="Coils"/>
    </source>
</evidence>
<dbReference type="GO" id="GO:0003777">
    <property type="term" value="F:microtubule motor activity"/>
    <property type="evidence" value="ECO:0007669"/>
    <property type="project" value="InterPro"/>
</dbReference>
<dbReference type="SFLD" id="SFLDS00029">
    <property type="entry name" value="Radical_SAM"/>
    <property type="match status" value="1"/>
</dbReference>
<dbReference type="PROSITE" id="PS01278">
    <property type="entry name" value="MTTASE_RADICAL"/>
    <property type="match status" value="1"/>
</dbReference>
<dbReference type="Pfam" id="PF04055">
    <property type="entry name" value="Radical_SAM"/>
    <property type="match status" value="1"/>
</dbReference>
<keyword evidence="9" id="KW-0819">tRNA processing</keyword>
<keyword evidence="22" id="KW-1185">Reference proteome</keyword>
<dbReference type="PROSITE" id="PS51918">
    <property type="entry name" value="RADICAL_SAM"/>
    <property type="match status" value="1"/>
</dbReference>
<dbReference type="InterPro" id="IPR036961">
    <property type="entry name" value="Kinesin_motor_dom_sf"/>
</dbReference>
<dbReference type="PANTHER" id="PTHR11918">
    <property type="entry name" value="RADICAL SAM PROTEINS"/>
    <property type="match status" value="1"/>
</dbReference>
<evidence type="ECO:0000313" key="22">
    <source>
        <dbReference type="Proteomes" id="UP000186817"/>
    </source>
</evidence>
<dbReference type="CDD" id="cd01335">
    <property type="entry name" value="Radical_SAM"/>
    <property type="match status" value="1"/>
</dbReference>
<protein>
    <recommendedName>
        <fullName evidence="5">Threonylcarbamoyladenosine tRNA methylthiotransferase</fullName>
        <ecNumber evidence="4">2.8.4.5</ecNumber>
    </recommendedName>
    <alternativeName>
        <fullName evidence="13">tRNA-t(6)A37 methylthiotransferase</fullName>
    </alternativeName>
</protein>
<comment type="cofactor">
    <cofactor evidence="1">
        <name>[4Fe-4S] cluster</name>
        <dbReference type="ChEBI" id="CHEBI:49883"/>
    </cofactor>
</comment>
<evidence type="ECO:0000256" key="5">
    <source>
        <dbReference type="ARBA" id="ARBA00018810"/>
    </source>
</evidence>
<keyword evidence="12" id="KW-0411">Iron-sulfur</keyword>
<keyword evidence="15" id="KW-0505">Motor protein</keyword>
<keyword evidence="15" id="KW-0067">ATP-binding</keyword>
<dbReference type="OrthoDB" id="1730074at2759"/>
<evidence type="ECO:0000256" key="10">
    <source>
        <dbReference type="ARBA" id="ARBA00022723"/>
    </source>
</evidence>
<gene>
    <name evidence="21" type="primary">cdkal1</name>
    <name evidence="21" type="ORF">AK812_SmicGene18300</name>
</gene>
<evidence type="ECO:0000259" key="19">
    <source>
        <dbReference type="PROSITE" id="PS51449"/>
    </source>
</evidence>
<evidence type="ECO:0000256" key="6">
    <source>
        <dbReference type="ARBA" id="ARBA00022485"/>
    </source>
</evidence>
<dbReference type="Proteomes" id="UP000186817">
    <property type="component" value="Unassembled WGS sequence"/>
</dbReference>
<dbReference type="FunFam" id="3.80.30.20:FF:000002">
    <property type="entry name" value="threonylcarbamoyladenosine tRNA methylthiotransferase isoform X2"/>
    <property type="match status" value="1"/>
</dbReference>
<dbReference type="PROSITE" id="PS51449">
    <property type="entry name" value="MTTASE_N"/>
    <property type="match status" value="1"/>
</dbReference>
<feature type="region of interest" description="Disordered" evidence="17">
    <location>
        <begin position="404"/>
        <end position="427"/>
    </location>
</feature>
<keyword evidence="7 21" id="KW-0808">Transferase</keyword>
<feature type="compositionally biased region" description="Low complexity" evidence="17">
    <location>
        <begin position="19"/>
        <end position="28"/>
    </location>
</feature>
<proteinExistence type="inferred from homology"/>
<dbReference type="GO" id="GO:0007018">
    <property type="term" value="P:microtubule-based movement"/>
    <property type="evidence" value="ECO:0007669"/>
    <property type="project" value="InterPro"/>
</dbReference>
<evidence type="ECO:0000313" key="21">
    <source>
        <dbReference type="EMBL" id="OLP99190.1"/>
    </source>
</evidence>
<dbReference type="GO" id="GO:0046872">
    <property type="term" value="F:metal ion binding"/>
    <property type="evidence" value="ECO:0007669"/>
    <property type="project" value="UniProtKB-KW"/>
</dbReference>